<dbReference type="PROSITE" id="PS00070">
    <property type="entry name" value="ALDEHYDE_DEHYDR_CYS"/>
    <property type="match status" value="1"/>
</dbReference>
<dbReference type="Proteomes" id="UP000730739">
    <property type="component" value="Unassembled WGS sequence"/>
</dbReference>
<sequence>MRAQPKASHFIDGEFVEDAAGRVIESIYPATGEVIARLHAATPAIVEKAIAAAKRAQPEWAAMSPTARGRILKRAAEIMRERNRELSELETLDTGKPIQETIVADPTSGADSFEFFGGIAAAALNGEYIPLGQDFAYTKRVPLGVCVGIGAWNYPQQIACWKGAPALVAGNAMVFKPSENTPLGALKIAEILIEAGLPKGLYNVIQGDRSTGPLLVNHPDVAKVSLTGSVPTGRKVYEAAAAGLRHVTMELGGKSPLIVFDDADLESAIGGAMLGNFYSTGQVCSNGTRVFVQKKIKESFLKRLKERTEAIVIGDPMDEATQLGPMVSKDQRAKVFSYIEKGKAEGARLLTGGGIPNHVSGEGTYIQPTVFADVTDEMTIAREEIFGPVMCVLDFDDEAEVVARANATEFGLSAGVFTADLTRAHRVVDQLEAGTLWINTYNLCPVEIPFGGSKQSGFGRENSVAALNHYTELKTVYVGMGRVEAPY</sequence>
<feature type="binding site" evidence="6">
    <location>
        <position position="454"/>
    </location>
    <ligand>
        <name>K(+)</name>
        <dbReference type="ChEBI" id="CHEBI:29103"/>
        <label>2</label>
    </ligand>
</feature>
<comment type="caution">
    <text evidence="10">The sequence shown here is derived from an EMBL/GenBank/DDBJ whole genome shotgun (WGS) entry which is preliminary data.</text>
</comment>
<evidence type="ECO:0000256" key="4">
    <source>
        <dbReference type="ARBA" id="ARBA00023027"/>
    </source>
</evidence>
<keyword evidence="1 6" id="KW-0479">Metal-binding</keyword>
<dbReference type="Pfam" id="PF00171">
    <property type="entry name" value="Aldedh"/>
    <property type="match status" value="1"/>
</dbReference>
<dbReference type="NCBIfam" id="NF009725">
    <property type="entry name" value="PRK13252.1"/>
    <property type="match status" value="1"/>
</dbReference>
<dbReference type="InterPro" id="IPR029510">
    <property type="entry name" value="Ald_DH_CS_GLU"/>
</dbReference>
<evidence type="ECO:0000313" key="11">
    <source>
        <dbReference type="Proteomes" id="UP000730739"/>
    </source>
</evidence>
<dbReference type="Gene3D" id="3.40.605.10">
    <property type="entry name" value="Aldehyde Dehydrogenase, Chain A, domain 1"/>
    <property type="match status" value="1"/>
</dbReference>
<feature type="binding site" evidence="6">
    <location>
        <position position="244"/>
    </location>
    <ligand>
        <name>K(+)</name>
        <dbReference type="ChEBI" id="CHEBI:29103"/>
        <label>2</label>
    </ligand>
</feature>
<dbReference type="PROSITE" id="PS00687">
    <property type="entry name" value="ALDEHYDE_DEHYDR_GLU"/>
    <property type="match status" value="1"/>
</dbReference>
<feature type="binding site" evidence="6">
    <location>
        <position position="93"/>
    </location>
    <ligand>
        <name>K(+)</name>
        <dbReference type="ChEBI" id="CHEBI:29103"/>
        <label>1</label>
    </ligand>
</feature>
<dbReference type="InterPro" id="IPR016161">
    <property type="entry name" value="Ald_DH/histidinol_DH"/>
</dbReference>
<gene>
    <name evidence="6" type="primary">betB</name>
    <name evidence="10" type="ORF">J2Z31_001710</name>
</gene>
<feature type="binding site" description="covalent" evidence="6">
    <location>
        <position position="284"/>
    </location>
    <ligand>
        <name>NAD(+)</name>
        <dbReference type="ChEBI" id="CHEBI:57540"/>
    </ligand>
</feature>
<dbReference type="InterPro" id="IPR015590">
    <property type="entry name" value="Aldehyde_DH_dom"/>
</dbReference>
<dbReference type="NCBIfam" id="TIGR01804">
    <property type="entry name" value="BADH"/>
    <property type="match status" value="1"/>
</dbReference>
<organism evidence="10 11">
    <name type="scientific">Sinorhizobium kostiense</name>
    <dbReference type="NCBI Taxonomy" id="76747"/>
    <lineage>
        <taxon>Bacteria</taxon>
        <taxon>Pseudomonadati</taxon>
        <taxon>Pseudomonadota</taxon>
        <taxon>Alphaproteobacteria</taxon>
        <taxon>Hyphomicrobiales</taxon>
        <taxon>Rhizobiaceae</taxon>
        <taxon>Sinorhizobium/Ensifer group</taxon>
        <taxon>Sinorhizobium</taxon>
    </lineage>
</organism>
<dbReference type="Gene3D" id="3.40.309.10">
    <property type="entry name" value="Aldehyde Dehydrogenase, Chain A, domain 2"/>
    <property type="match status" value="1"/>
</dbReference>
<evidence type="ECO:0000256" key="6">
    <source>
        <dbReference type="HAMAP-Rule" id="MF_00804"/>
    </source>
</evidence>
<feature type="binding site" evidence="6">
    <location>
        <position position="252"/>
    </location>
    <ligand>
        <name>NAD(+)</name>
        <dbReference type="ChEBI" id="CHEBI:57540"/>
    </ligand>
</feature>
<dbReference type="CDD" id="cd07090">
    <property type="entry name" value="ALDH_F9_TMBADH"/>
    <property type="match status" value="1"/>
</dbReference>
<evidence type="ECO:0000259" key="9">
    <source>
        <dbReference type="Pfam" id="PF00171"/>
    </source>
</evidence>
<feature type="active site" description="Charge relay system" evidence="6">
    <location>
        <position position="461"/>
    </location>
</feature>
<comment type="pathway">
    <text evidence="6">Amine and polyamine biosynthesis; betaine biosynthesis via choline pathway; betaine from betaine aldehyde: step 1/1.</text>
</comment>
<comment type="function">
    <text evidence="6">Involved in the biosynthesis of the osmoprotectant glycine betaine. Catalyzes the irreversible oxidation of betaine aldehyde to the corresponding acid.</text>
</comment>
<comment type="caution">
    <text evidence="6">Lacks conserved residue(s) required for the propagation of feature annotation.</text>
</comment>
<dbReference type="EC" id="1.2.1.8" evidence="6"/>
<comment type="subunit">
    <text evidence="6">Dimer of dimers.</text>
</comment>
<keyword evidence="11" id="KW-1185">Reference proteome</keyword>
<dbReference type="PANTHER" id="PTHR11699">
    <property type="entry name" value="ALDEHYDE DEHYDROGENASE-RELATED"/>
    <property type="match status" value="1"/>
</dbReference>
<feature type="modified residue" description="Cysteine sulfenic acid (-SOH)" evidence="6">
    <location>
        <position position="284"/>
    </location>
</feature>
<feature type="active site" description="Nucleophile" evidence="6">
    <location>
        <position position="284"/>
    </location>
</feature>
<keyword evidence="6" id="KW-0521">NADP</keyword>
<dbReference type="InterPro" id="IPR011264">
    <property type="entry name" value="BADH"/>
</dbReference>
<evidence type="ECO:0000256" key="3">
    <source>
        <dbReference type="ARBA" id="ARBA00023002"/>
    </source>
</evidence>
<evidence type="ECO:0000256" key="2">
    <source>
        <dbReference type="ARBA" id="ARBA00022958"/>
    </source>
</evidence>
<keyword evidence="2 6" id="KW-0630">Potassium</keyword>
<name>A0ABS4QX37_9HYPH</name>
<accession>A0ABS4QX37</accession>
<feature type="binding site" evidence="6">
    <location>
        <position position="26"/>
    </location>
    <ligand>
        <name>K(+)</name>
        <dbReference type="ChEBI" id="CHEBI:29103"/>
        <label>1</label>
    </ligand>
</feature>
<feature type="binding site" evidence="6">
    <location>
        <position position="457"/>
    </location>
    <ligand>
        <name>K(+)</name>
        <dbReference type="ChEBI" id="CHEBI:29103"/>
        <label>2</label>
    </ligand>
</feature>
<evidence type="ECO:0000256" key="5">
    <source>
        <dbReference type="ARBA" id="ARBA00023097"/>
    </source>
</evidence>
<comment type="catalytic activity">
    <reaction evidence="6">
        <text>betaine aldehyde + NAD(+) + H2O = glycine betaine + NADH + 2 H(+)</text>
        <dbReference type="Rhea" id="RHEA:15305"/>
        <dbReference type="ChEBI" id="CHEBI:15377"/>
        <dbReference type="ChEBI" id="CHEBI:15378"/>
        <dbReference type="ChEBI" id="CHEBI:15710"/>
        <dbReference type="ChEBI" id="CHEBI:17750"/>
        <dbReference type="ChEBI" id="CHEBI:57540"/>
        <dbReference type="ChEBI" id="CHEBI:57945"/>
        <dbReference type="EC" id="1.2.1.8"/>
    </reaction>
</comment>
<feature type="binding site" evidence="6">
    <location>
        <begin position="150"/>
        <end position="152"/>
    </location>
    <ligand>
        <name>NAD(+)</name>
        <dbReference type="ChEBI" id="CHEBI:57540"/>
    </ligand>
</feature>
<dbReference type="SUPFAM" id="SSF53720">
    <property type="entry name" value="ALDH-like"/>
    <property type="match status" value="1"/>
</dbReference>
<keyword evidence="4 6" id="KW-0520">NAD</keyword>
<keyword evidence="3 6" id="KW-0560">Oxidoreductase</keyword>
<evidence type="ECO:0000256" key="7">
    <source>
        <dbReference type="PROSITE-ProRule" id="PRU10007"/>
    </source>
</evidence>
<feature type="active site" description="Proton acceptor" evidence="6">
    <location>
        <position position="250"/>
    </location>
</feature>
<feature type="binding site" evidence="6">
    <location>
        <position position="27"/>
    </location>
    <ligand>
        <name>K(+)</name>
        <dbReference type="ChEBI" id="CHEBI:29103"/>
        <label>1</label>
    </ligand>
</feature>
<evidence type="ECO:0000256" key="8">
    <source>
        <dbReference type="RuleBase" id="RU003345"/>
    </source>
</evidence>
<feature type="binding site" evidence="6">
    <location>
        <position position="384"/>
    </location>
    <ligand>
        <name>NAD(+)</name>
        <dbReference type="ChEBI" id="CHEBI:57540"/>
    </ligand>
</feature>
<feature type="active site" evidence="7">
    <location>
        <position position="250"/>
    </location>
</feature>
<reference evidence="10 11" key="1">
    <citation type="submission" date="2021-03" db="EMBL/GenBank/DDBJ databases">
        <title>Genomic Encyclopedia of Type Strains, Phase IV (KMG-IV): sequencing the most valuable type-strain genomes for metagenomic binning, comparative biology and taxonomic classification.</title>
        <authorList>
            <person name="Goeker M."/>
        </authorList>
    </citation>
    <scope>NUCLEOTIDE SEQUENCE [LARGE SCALE GENOMIC DNA]</scope>
    <source>
        <strain evidence="10 11">DSM 13372</strain>
    </source>
</reference>
<feature type="active site" description="Charge relay system" evidence="6">
    <location>
        <position position="162"/>
    </location>
</feature>
<feature type="binding site" evidence="6">
    <location>
        <begin position="176"/>
        <end position="179"/>
    </location>
    <ligand>
        <name>NAD(+)</name>
        <dbReference type="ChEBI" id="CHEBI:57540"/>
    </ligand>
</feature>
<dbReference type="InterPro" id="IPR016162">
    <property type="entry name" value="Ald_DH_N"/>
</dbReference>
<evidence type="ECO:0000313" key="10">
    <source>
        <dbReference type="EMBL" id="MBP2235218.1"/>
    </source>
</evidence>
<dbReference type="RefSeq" id="WP_209601455.1">
    <property type="nucleotide sequence ID" value="NZ_JAGILA010000002.1"/>
</dbReference>
<dbReference type="EMBL" id="JAGILA010000002">
    <property type="protein sequence ID" value="MBP2235218.1"/>
    <property type="molecule type" value="Genomic_DNA"/>
</dbReference>
<dbReference type="InterPro" id="IPR016163">
    <property type="entry name" value="Ald_DH_C"/>
</dbReference>
<comment type="similarity">
    <text evidence="6 8">Belongs to the aldehyde dehydrogenase family.</text>
</comment>
<dbReference type="GO" id="GO:0008802">
    <property type="term" value="F:betaine-aldehyde dehydrogenase (NAD+) activity"/>
    <property type="evidence" value="ECO:0007669"/>
    <property type="project" value="UniProtKB-EC"/>
</dbReference>
<keyword evidence="5 6" id="KW-0558">Oxidation</keyword>
<protein>
    <recommendedName>
        <fullName evidence="6">Betaine aldehyde dehydrogenase</fullName>
        <shortName evidence="6">BADH</shortName>
        <ecNumber evidence="6">1.2.1.8</ecNumber>
    </recommendedName>
</protein>
<proteinExistence type="inferred from homology"/>
<dbReference type="HAMAP" id="MF_00804">
    <property type="entry name" value="BADH"/>
    <property type="match status" value="1"/>
</dbReference>
<dbReference type="InterPro" id="IPR016160">
    <property type="entry name" value="Ald_DH_CS_CYS"/>
</dbReference>
<evidence type="ECO:0000256" key="1">
    <source>
        <dbReference type="ARBA" id="ARBA00022723"/>
    </source>
</evidence>
<feature type="domain" description="Aldehyde dehydrogenase" evidence="9">
    <location>
        <begin position="16"/>
        <end position="476"/>
    </location>
</feature>
<comment type="cofactor">
    <cofactor evidence="6">
        <name>K(+)</name>
        <dbReference type="ChEBI" id="CHEBI:29103"/>
    </cofactor>
    <text evidence="6">Binds 2 potassium ions per subunit.</text>
</comment>